<protein>
    <recommendedName>
        <fullName evidence="3">Transcription activator GCR1-like domain-containing protein</fullName>
    </recommendedName>
</protein>
<dbReference type="AlphaFoldDB" id="A0A9P7BCV9"/>
<feature type="domain" description="Transcription activator GCR1-like" evidence="3">
    <location>
        <begin position="361"/>
        <end position="447"/>
    </location>
</feature>
<proteinExistence type="predicted"/>
<dbReference type="Proteomes" id="UP000750334">
    <property type="component" value="Unassembled WGS sequence"/>
</dbReference>
<dbReference type="GO" id="GO:0060963">
    <property type="term" value="P:positive regulation of ribosomal protein gene transcription by RNA polymerase II"/>
    <property type="evidence" value="ECO:0007669"/>
    <property type="project" value="TreeGrafter"/>
</dbReference>
<dbReference type="InterPro" id="IPR052146">
    <property type="entry name" value="HOT1"/>
</dbReference>
<dbReference type="InterPro" id="IPR022210">
    <property type="entry name" value="TF_GCR1-like"/>
</dbReference>
<organism evidence="4 5">
    <name type="scientific">Maudiozyma exigua</name>
    <name type="common">Yeast</name>
    <name type="synonym">Kazachstania exigua</name>
    <dbReference type="NCBI Taxonomy" id="34358"/>
    <lineage>
        <taxon>Eukaryota</taxon>
        <taxon>Fungi</taxon>
        <taxon>Dikarya</taxon>
        <taxon>Ascomycota</taxon>
        <taxon>Saccharomycotina</taxon>
        <taxon>Saccharomycetes</taxon>
        <taxon>Saccharomycetales</taxon>
        <taxon>Saccharomycetaceae</taxon>
        <taxon>Maudiozyma</taxon>
    </lineage>
</organism>
<keyword evidence="5" id="KW-1185">Reference proteome</keyword>
<dbReference type="OrthoDB" id="428577at2759"/>
<sequence>MYPDSPYDSENSGSDDEEALTRAQINAIDAYVQHGAGNPYGFNPLRFAQRMREREQSNQPRANISSARPASNANRLHPSINSTSSGGSGSSSSNTNSLTRNNRNAGTTANPNATATTTASSRNTESQAAAGNNDCDLTTKQLQTFMIDQMTKVQEQNDILKQKIETLEKEQESYYIDGAKRLERGFKDINKVMTDMSELKKLFKEVVGIMSGERLRFLDHSDENAIEPTSRVLATPVTAANSGASDSIQERRNEARHVYERDSSIVNNSQRITIKQESLGAFGALPSLSVLRRLHRNEYGGRGTSPLNSVAREGSDNPFEERIHRRYLMEDETNLNAIIEAQRNGQRELENTIRMDQWRDYRINTAVQSVYDVAKEYWEGFPGKPSLVQLERKFGSTWRRSSGQRTLFAKRKCIITKIENILADPKKYDLPEGLTRNQAIKVVENVRLGNNNFKGNICLLSLSQLYEYFSKKKDILSDYALTVKKRGIPRRSILQREREKSLSEITTGNATPENQSQTVDSQIPVQITASGNQRSITSNRLDEEVPTGTTARHPLAFSEATGSSGSPSAGLTQPTGPTGSTSAGLTQPTGPMDLHLPD</sequence>
<feature type="compositionally biased region" description="Polar residues" evidence="2">
    <location>
        <begin position="57"/>
        <end position="74"/>
    </location>
</feature>
<comment type="caution">
    <text evidence="4">The sequence shown here is derived from an EMBL/GenBank/DDBJ whole genome shotgun (WGS) entry which is preliminary data.</text>
</comment>
<evidence type="ECO:0000313" key="5">
    <source>
        <dbReference type="Proteomes" id="UP000750334"/>
    </source>
</evidence>
<dbReference type="PANTHER" id="PTHR37784">
    <property type="entry name" value="PROTEIN MSN1"/>
    <property type="match status" value="1"/>
</dbReference>
<feature type="region of interest" description="Disordered" evidence="2">
    <location>
        <begin position="492"/>
        <end position="598"/>
    </location>
</feature>
<accession>A0A9P7BCV9</accession>
<evidence type="ECO:0000256" key="1">
    <source>
        <dbReference type="SAM" id="Coils"/>
    </source>
</evidence>
<feature type="region of interest" description="Disordered" evidence="2">
    <location>
        <begin position="1"/>
        <end position="20"/>
    </location>
</feature>
<dbReference type="PANTHER" id="PTHR37784:SF4">
    <property type="entry name" value="TRANSCRIPTION FACTOR-LIKE PROTEIN EUC1"/>
    <property type="match status" value="1"/>
</dbReference>
<feature type="region of interest" description="Disordered" evidence="2">
    <location>
        <begin position="51"/>
        <end position="132"/>
    </location>
</feature>
<dbReference type="Pfam" id="PF12550">
    <property type="entry name" value="GCR1_C"/>
    <property type="match status" value="1"/>
</dbReference>
<keyword evidence="1" id="KW-0175">Coiled coil</keyword>
<name>A0A9P7BCV9_MAUEX</name>
<evidence type="ECO:0000259" key="3">
    <source>
        <dbReference type="Pfam" id="PF12550"/>
    </source>
</evidence>
<feature type="coiled-coil region" evidence="1">
    <location>
        <begin position="150"/>
        <end position="177"/>
    </location>
</feature>
<gene>
    <name evidence="4" type="ORF">C6P45_001784</name>
</gene>
<dbReference type="GO" id="GO:0000978">
    <property type="term" value="F:RNA polymerase II cis-regulatory region sequence-specific DNA binding"/>
    <property type="evidence" value="ECO:0007669"/>
    <property type="project" value="TreeGrafter"/>
</dbReference>
<dbReference type="EMBL" id="PUHR01000019">
    <property type="protein sequence ID" value="KAG0670775.1"/>
    <property type="molecule type" value="Genomic_DNA"/>
</dbReference>
<dbReference type="GO" id="GO:0000981">
    <property type="term" value="F:DNA-binding transcription factor activity, RNA polymerase II-specific"/>
    <property type="evidence" value="ECO:0007669"/>
    <property type="project" value="TreeGrafter"/>
</dbReference>
<reference evidence="4 5" key="1">
    <citation type="submission" date="2020-11" db="EMBL/GenBank/DDBJ databases">
        <title>Kefir isolates.</title>
        <authorList>
            <person name="Marcisauskas S."/>
            <person name="Kim Y."/>
            <person name="Blasche S."/>
        </authorList>
    </citation>
    <scope>NUCLEOTIDE SEQUENCE [LARGE SCALE GENOMIC DNA]</scope>
    <source>
        <strain evidence="4 5">OG2</strain>
    </source>
</reference>
<feature type="compositionally biased region" description="Low complexity" evidence="2">
    <location>
        <begin position="81"/>
        <end position="124"/>
    </location>
</feature>
<evidence type="ECO:0000256" key="2">
    <source>
        <dbReference type="SAM" id="MobiDB-lite"/>
    </source>
</evidence>
<feature type="compositionally biased region" description="Polar residues" evidence="2">
    <location>
        <begin position="503"/>
        <end position="539"/>
    </location>
</feature>
<evidence type="ECO:0000313" key="4">
    <source>
        <dbReference type="EMBL" id="KAG0670775.1"/>
    </source>
</evidence>
<feature type="compositionally biased region" description="Polar residues" evidence="2">
    <location>
        <begin position="560"/>
        <end position="589"/>
    </location>
</feature>